<dbReference type="GO" id="GO:0003723">
    <property type="term" value="F:RNA binding"/>
    <property type="evidence" value="ECO:0007669"/>
    <property type="project" value="InterPro"/>
</dbReference>
<dbReference type="GO" id="GO:0032259">
    <property type="term" value="P:methylation"/>
    <property type="evidence" value="ECO:0007669"/>
    <property type="project" value="UniProtKB-KW"/>
</dbReference>
<evidence type="ECO:0000259" key="5">
    <source>
        <dbReference type="Pfam" id="PF22435"/>
    </source>
</evidence>
<keyword evidence="3 6" id="KW-0808">Transferase</keyword>
<dbReference type="Proteomes" id="UP000005551">
    <property type="component" value="Unassembled WGS sequence"/>
</dbReference>
<dbReference type="PATRIC" id="fig|1189621.3.peg.124"/>
<dbReference type="InterPro" id="IPR029064">
    <property type="entry name" value="Ribosomal_eL30-like_sf"/>
</dbReference>
<dbReference type="Pfam" id="PF22435">
    <property type="entry name" value="MRM3-like_sub_bind"/>
    <property type="match status" value="1"/>
</dbReference>
<sequence length="251" mass="27952">MLSKNTLKFIKSLHLKKFRKAEGLFFVEGVKNVEEMVQHGFNIRYLLYTDRYLEAHVHTLNRVPKGANLISVSERELQQASALQLNNYVLAVAEIPEPQGAPTLQVDQLVLALDGVRDPGNLGTLLRIADWYGIREIFVSADCAELYNPKVLQASMGSFTRVRVHEVDLPLWLSSLQVPIYGAFLEGASVHQYPWQQGGVLLMGSESHGISEACRPYVSQALTIPRFGGAESLNVGVATAILIDHFKRQQP</sequence>
<reference evidence="6 7" key="1">
    <citation type="submission" date="2012-05" db="EMBL/GenBank/DDBJ databases">
        <title>Genome sequence of Nitritalea halalkaliphila LW7.</title>
        <authorList>
            <person name="Jangir P.K."/>
            <person name="Singh A."/>
            <person name="Shivaji S."/>
            <person name="Sharma R."/>
        </authorList>
    </citation>
    <scope>NUCLEOTIDE SEQUENCE [LARGE SCALE GENOMIC DNA]</scope>
    <source>
        <strain evidence="6 7">LW7</strain>
    </source>
</reference>
<dbReference type="InterPro" id="IPR053888">
    <property type="entry name" value="MRM3-like_sub_bind"/>
</dbReference>
<dbReference type="STRING" id="1189621.A3SI_00585"/>
<dbReference type="SUPFAM" id="SSF75217">
    <property type="entry name" value="alpha/beta knot"/>
    <property type="match status" value="1"/>
</dbReference>
<dbReference type="SUPFAM" id="SSF55315">
    <property type="entry name" value="L30e-like"/>
    <property type="match status" value="1"/>
</dbReference>
<dbReference type="InterPro" id="IPR051259">
    <property type="entry name" value="rRNA_Methyltransferase"/>
</dbReference>
<evidence type="ECO:0000256" key="3">
    <source>
        <dbReference type="ARBA" id="ARBA00022679"/>
    </source>
</evidence>
<evidence type="ECO:0000256" key="1">
    <source>
        <dbReference type="ARBA" id="ARBA00007228"/>
    </source>
</evidence>
<evidence type="ECO:0000256" key="2">
    <source>
        <dbReference type="ARBA" id="ARBA00022603"/>
    </source>
</evidence>
<dbReference type="GO" id="GO:0006396">
    <property type="term" value="P:RNA processing"/>
    <property type="evidence" value="ECO:0007669"/>
    <property type="project" value="InterPro"/>
</dbReference>
<dbReference type="OrthoDB" id="9785673at2"/>
<feature type="domain" description="MRM3-like substrate binding" evidence="5">
    <location>
        <begin position="5"/>
        <end position="86"/>
    </location>
</feature>
<dbReference type="EMBL" id="AJYA01000001">
    <property type="protein sequence ID" value="EIM78911.1"/>
    <property type="molecule type" value="Genomic_DNA"/>
</dbReference>
<dbReference type="GO" id="GO:0008173">
    <property type="term" value="F:RNA methyltransferase activity"/>
    <property type="evidence" value="ECO:0007669"/>
    <property type="project" value="InterPro"/>
</dbReference>
<dbReference type="Gene3D" id="3.40.1280.10">
    <property type="match status" value="1"/>
</dbReference>
<dbReference type="CDD" id="cd18109">
    <property type="entry name" value="SpoU-like_RNA-MTase"/>
    <property type="match status" value="1"/>
</dbReference>
<evidence type="ECO:0000259" key="4">
    <source>
        <dbReference type="Pfam" id="PF00588"/>
    </source>
</evidence>
<dbReference type="Gene3D" id="3.30.1330.30">
    <property type="match status" value="1"/>
</dbReference>
<keyword evidence="7" id="KW-1185">Reference proteome</keyword>
<accession>I5CAQ9</accession>
<dbReference type="RefSeq" id="WP_009053129.1">
    <property type="nucleotide sequence ID" value="NZ_AJYA01000001.1"/>
</dbReference>
<comment type="similarity">
    <text evidence="1">Belongs to the class IV-like SAM-binding methyltransferase superfamily. RNA methyltransferase TrmH family.</text>
</comment>
<dbReference type="InterPro" id="IPR029028">
    <property type="entry name" value="Alpha/beta_knot_MTases"/>
</dbReference>
<protein>
    <submittedName>
        <fullName evidence="6">RNA methyltransferase, TrmH family</fullName>
    </submittedName>
</protein>
<dbReference type="AlphaFoldDB" id="I5CAQ9"/>
<organism evidence="6 7">
    <name type="scientific">Nitritalea halalkaliphila LW7</name>
    <dbReference type="NCBI Taxonomy" id="1189621"/>
    <lineage>
        <taxon>Bacteria</taxon>
        <taxon>Pseudomonadati</taxon>
        <taxon>Bacteroidota</taxon>
        <taxon>Cytophagia</taxon>
        <taxon>Cytophagales</taxon>
        <taxon>Cyclobacteriaceae</taxon>
        <taxon>Nitritalea</taxon>
    </lineage>
</organism>
<name>I5CAQ9_9BACT</name>
<gene>
    <name evidence="6" type="ORF">A3SI_00585</name>
</gene>
<comment type="caution">
    <text evidence="6">The sequence shown here is derived from an EMBL/GenBank/DDBJ whole genome shotgun (WGS) entry which is preliminary data.</text>
</comment>
<dbReference type="PANTHER" id="PTHR43191:SF2">
    <property type="entry name" value="RRNA METHYLTRANSFERASE 3, MITOCHONDRIAL"/>
    <property type="match status" value="1"/>
</dbReference>
<dbReference type="PANTHER" id="PTHR43191">
    <property type="entry name" value="RRNA METHYLTRANSFERASE 3"/>
    <property type="match status" value="1"/>
</dbReference>
<evidence type="ECO:0000313" key="6">
    <source>
        <dbReference type="EMBL" id="EIM78911.1"/>
    </source>
</evidence>
<dbReference type="Pfam" id="PF00588">
    <property type="entry name" value="SpoU_methylase"/>
    <property type="match status" value="1"/>
</dbReference>
<feature type="domain" description="tRNA/rRNA methyltransferase SpoU type" evidence="4">
    <location>
        <begin position="109"/>
        <end position="243"/>
    </location>
</feature>
<dbReference type="InterPro" id="IPR029026">
    <property type="entry name" value="tRNA_m1G_MTases_N"/>
</dbReference>
<evidence type="ECO:0000313" key="7">
    <source>
        <dbReference type="Proteomes" id="UP000005551"/>
    </source>
</evidence>
<proteinExistence type="inferred from homology"/>
<dbReference type="InterPro" id="IPR001537">
    <property type="entry name" value="SpoU_MeTrfase"/>
</dbReference>
<keyword evidence="2 6" id="KW-0489">Methyltransferase</keyword>